<accession>A0A8W8MUK6</accession>
<feature type="region of interest" description="Disordered" evidence="1">
    <location>
        <begin position="172"/>
        <end position="217"/>
    </location>
</feature>
<proteinExistence type="predicted"/>
<dbReference type="EnsemblMetazoa" id="G3513.1">
    <property type="protein sequence ID" value="G3513.1:cds"/>
    <property type="gene ID" value="G3513"/>
</dbReference>
<organism evidence="3 4">
    <name type="scientific">Magallana gigas</name>
    <name type="common">Pacific oyster</name>
    <name type="synonym">Crassostrea gigas</name>
    <dbReference type="NCBI Taxonomy" id="29159"/>
    <lineage>
        <taxon>Eukaryota</taxon>
        <taxon>Metazoa</taxon>
        <taxon>Spiralia</taxon>
        <taxon>Lophotrochozoa</taxon>
        <taxon>Mollusca</taxon>
        <taxon>Bivalvia</taxon>
        <taxon>Autobranchia</taxon>
        <taxon>Pteriomorphia</taxon>
        <taxon>Ostreida</taxon>
        <taxon>Ostreoidea</taxon>
        <taxon>Ostreidae</taxon>
        <taxon>Magallana</taxon>
    </lineage>
</organism>
<name>A0A8W8MUK6_MAGGI</name>
<evidence type="ECO:0000256" key="1">
    <source>
        <dbReference type="SAM" id="MobiDB-lite"/>
    </source>
</evidence>
<evidence type="ECO:0000313" key="3">
    <source>
        <dbReference type="EnsemblMetazoa" id="G3513.1:cds"/>
    </source>
</evidence>
<sequence>MLTFDVTDSPDADKETTSESGISFIGIVVVFVAIIIIIYMCSRYNGCVYLRDYINTFSNALHEPEPRMSAPRDIHLTRTNQDRRNHSSRSAGHAFSEPELRTTATQNIYYSELSRNNEYQRAPPSYWSVSTDQLPYSENVYNSEMNRINEHQTTLQSLLSSSDHYEIASGSTIQSPFGCKESEKKESERKLLKSDNGEDDTTRSKHTNKNQHPDGLM</sequence>
<feature type="transmembrane region" description="Helical" evidence="2">
    <location>
        <begin position="20"/>
        <end position="41"/>
    </location>
</feature>
<protein>
    <submittedName>
        <fullName evidence="3">Uncharacterized protein</fullName>
    </submittedName>
</protein>
<keyword evidence="2" id="KW-0812">Transmembrane</keyword>
<keyword evidence="2" id="KW-0472">Membrane</keyword>
<reference evidence="3" key="1">
    <citation type="submission" date="2022-08" db="UniProtKB">
        <authorList>
            <consortium name="EnsemblMetazoa"/>
        </authorList>
    </citation>
    <scope>IDENTIFICATION</scope>
    <source>
        <strain evidence="3">05x7-T-G4-1.051#20</strain>
    </source>
</reference>
<feature type="compositionally biased region" description="Basic and acidic residues" evidence="1">
    <location>
        <begin position="180"/>
        <end position="203"/>
    </location>
</feature>
<keyword evidence="2" id="KW-1133">Transmembrane helix</keyword>
<dbReference type="Proteomes" id="UP000005408">
    <property type="component" value="Unassembled WGS sequence"/>
</dbReference>
<evidence type="ECO:0000313" key="4">
    <source>
        <dbReference type="Proteomes" id="UP000005408"/>
    </source>
</evidence>
<feature type="region of interest" description="Disordered" evidence="1">
    <location>
        <begin position="78"/>
        <end position="98"/>
    </location>
</feature>
<keyword evidence="4" id="KW-1185">Reference proteome</keyword>
<dbReference type="AlphaFoldDB" id="A0A8W8MUK6"/>
<evidence type="ECO:0000256" key="2">
    <source>
        <dbReference type="SAM" id="Phobius"/>
    </source>
</evidence>